<accession>A0A916Q987</accession>
<gene>
    <name evidence="1" type="ORF">ANBU17_06800</name>
</gene>
<sequence>MGTGALEDEEQEICNLQSCAPDFMFWNRIGLSMGFCLYKSVFTEPDPEWDDMEGSG</sequence>
<proteinExistence type="predicted"/>
<dbReference type="Proteomes" id="UP000613208">
    <property type="component" value="Unassembled WGS sequence"/>
</dbReference>
<protein>
    <submittedName>
        <fullName evidence="1">Uncharacterized protein</fullName>
    </submittedName>
</protein>
<dbReference type="AlphaFoldDB" id="A0A916Q987"/>
<reference evidence="1" key="1">
    <citation type="submission" date="2020-06" db="EMBL/GenBank/DDBJ databases">
        <title>Characterization of fructooligosaccharide metabolism and fructooligosaccharide-degrading enzymes in human commensal butyrate producers.</title>
        <authorList>
            <person name="Tanno H."/>
            <person name="Fujii T."/>
            <person name="Hirano K."/>
            <person name="Maeno S."/>
            <person name="Tonozuka T."/>
            <person name="Sakamoto M."/>
            <person name="Ohkuma M."/>
            <person name="Tochio T."/>
            <person name="Endo A."/>
        </authorList>
    </citation>
    <scope>NUCLEOTIDE SEQUENCE</scope>
    <source>
        <strain evidence="1">JCM 17466</strain>
    </source>
</reference>
<keyword evidence="2" id="KW-1185">Reference proteome</keyword>
<comment type="caution">
    <text evidence="1">The sequence shown here is derived from an EMBL/GenBank/DDBJ whole genome shotgun (WGS) entry which is preliminary data.</text>
</comment>
<evidence type="ECO:0000313" key="2">
    <source>
        <dbReference type="Proteomes" id="UP000613208"/>
    </source>
</evidence>
<organism evidence="1 2">
    <name type="scientific">Anaerostipes butyraticus</name>
    <dbReference type="NCBI Taxonomy" id="645466"/>
    <lineage>
        <taxon>Bacteria</taxon>
        <taxon>Bacillati</taxon>
        <taxon>Bacillota</taxon>
        <taxon>Clostridia</taxon>
        <taxon>Lachnospirales</taxon>
        <taxon>Lachnospiraceae</taxon>
        <taxon>Anaerostipes</taxon>
    </lineage>
</organism>
<dbReference type="EMBL" id="BLYI01000014">
    <property type="protein sequence ID" value="GFO84333.1"/>
    <property type="molecule type" value="Genomic_DNA"/>
</dbReference>
<name>A0A916Q987_9FIRM</name>
<evidence type="ECO:0000313" key="1">
    <source>
        <dbReference type="EMBL" id="GFO84333.1"/>
    </source>
</evidence>